<dbReference type="PANTHER" id="PTHR36924:SF1">
    <property type="entry name" value="ANTITOXIN HIGA-1"/>
    <property type="match status" value="1"/>
</dbReference>
<keyword evidence="1" id="KW-0238">DNA-binding</keyword>
<feature type="domain" description="HTH cro/C1-type" evidence="2">
    <location>
        <begin position="27"/>
        <end position="72"/>
    </location>
</feature>
<dbReference type="PANTHER" id="PTHR36924">
    <property type="entry name" value="ANTITOXIN HIGA-1"/>
    <property type="match status" value="1"/>
</dbReference>
<dbReference type="Pfam" id="PF01381">
    <property type="entry name" value="HTH_3"/>
    <property type="match status" value="1"/>
</dbReference>
<dbReference type="SMART" id="SM00530">
    <property type="entry name" value="HTH_XRE"/>
    <property type="match status" value="1"/>
</dbReference>
<proteinExistence type="predicted"/>
<dbReference type="InterPro" id="IPR013430">
    <property type="entry name" value="Toxin_antidote_HigA"/>
</dbReference>
<gene>
    <name evidence="3" type="ORF">LCGC14_0381050</name>
</gene>
<name>A0A0F9VPH6_9ZZZZ</name>
<dbReference type="EMBL" id="LAZR01000311">
    <property type="protein sequence ID" value="KKN75361.1"/>
    <property type="molecule type" value="Genomic_DNA"/>
</dbReference>
<reference evidence="3" key="1">
    <citation type="journal article" date="2015" name="Nature">
        <title>Complex archaea that bridge the gap between prokaryotes and eukaryotes.</title>
        <authorList>
            <person name="Spang A."/>
            <person name="Saw J.H."/>
            <person name="Jorgensen S.L."/>
            <person name="Zaremba-Niedzwiedzka K."/>
            <person name="Martijn J."/>
            <person name="Lind A.E."/>
            <person name="van Eijk R."/>
            <person name="Schleper C."/>
            <person name="Guy L."/>
            <person name="Ettema T.J."/>
        </authorList>
    </citation>
    <scope>NUCLEOTIDE SEQUENCE</scope>
</reference>
<evidence type="ECO:0000259" key="2">
    <source>
        <dbReference type="PROSITE" id="PS50943"/>
    </source>
</evidence>
<dbReference type="AlphaFoldDB" id="A0A0F9VPH6"/>
<evidence type="ECO:0000256" key="1">
    <source>
        <dbReference type="ARBA" id="ARBA00023125"/>
    </source>
</evidence>
<protein>
    <recommendedName>
        <fullName evidence="2">HTH cro/C1-type domain-containing protein</fullName>
    </recommendedName>
</protein>
<dbReference type="CDD" id="cd00093">
    <property type="entry name" value="HTH_XRE"/>
    <property type="match status" value="1"/>
</dbReference>
<dbReference type="SUPFAM" id="SSF47413">
    <property type="entry name" value="lambda repressor-like DNA-binding domains"/>
    <property type="match status" value="1"/>
</dbReference>
<sequence>MALKMHPSLTVHVGDWLKTEIVEPASISVKDLSDHFGVSRQALSTLLNGNAGLSAEMAIRFEKAFGVRADTLLRMQTSFELAQARQHEDNIKVQKLQNVA</sequence>
<dbReference type="InterPro" id="IPR001387">
    <property type="entry name" value="Cro/C1-type_HTH"/>
</dbReference>
<dbReference type="Gene3D" id="1.10.260.40">
    <property type="entry name" value="lambda repressor-like DNA-binding domains"/>
    <property type="match status" value="1"/>
</dbReference>
<accession>A0A0F9VPH6</accession>
<comment type="caution">
    <text evidence="3">The sequence shown here is derived from an EMBL/GenBank/DDBJ whole genome shotgun (WGS) entry which is preliminary data.</text>
</comment>
<dbReference type="GO" id="GO:0003677">
    <property type="term" value="F:DNA binding"/>
    <property type="evidence" value="ECO:0007669"/>
    <property type="project" value="UniProtKB-KW"/>
</dbReference>
<dbReference type="NCBIfam" id="TIGR02607">
    <property type="entry name" value="antidote_HigA"/>
    <property type="match status" value="1"/>
</dbReference>
<dbReference type="InterPro" id="IPR010982">
    <property type="entry name" value="Lambda_DNA-bd_dom_sf"/>
</dbReference>
<evidence type="ECO:0000313" key="3">
    <source>
        <dbReference type="EMBL" id="KKN75361.1"/>
    </source>
</evidence>
<organism evidence="3">
    <name type="scientific">marine sediment metagenome</name>
    <dbReference type="NCBI Taxonomy" id="412755"/>
    <lineage>
        <taxon>unclassified sequences</taxon>
        <taxon>metagenomes</taxon>
        <taxon>ecological metagenomes</taxon>
    </lineage>
</organism>
<dbReference type="PROSITE" id="PS50943">
    <property type="entry name" value="HTH_CROC1"/>
    <property type="match status" value="1"/>
</dbReference>